<evidence type="ECO:0000313" key="2">
    <source>
        <dbReference type="EMBL" id="BAE52952.1"/>
    </source>
</evidence>
<proteinExistence type="predicted"/>
<dbReference type="STRING" id="342108.amb4148"/>
<dbReference type="HOGENOM" id="CLU_058232_0_1_5"/>
<keyword evidence="3" id="KW-1185">Reference proteome</keyword>
<dbReference type="EMBL" id="AP007255">
    <property type="protein sequence ID" value="BAE52952.1"/>
    <property type="molecule type" value="Genomic_DNA"/>
</dbReference>
<dbReference type="PIRSF" id="PIRSF037442">
    <property type="entry name" value="UCP037442_abhydr"/>
    <property type="match status" value="1"/>
</dbReference>
<dbReference type="AlphaFoldDB" id="Q2VZM3"/>
<dbReference type="ESTHER" id="magsa-q2vzm3">
    <property type="family name" value="UCP037442"/>
</dbReference>
<dbReference type="Proteomes" id="UP000007058">
    <property type="component" value="Chromosome"/>
</dbReference>
<dbReference type="InterPro" id="IPR029058">
    <property type="entry name" value="AB_hydrolase_fold"/>
</dbReference>
<sequence length="310" mass="35140">MVMEPISLLCRDGYELLGHFWRPEGAVDAGTVIINPATGVLARYYHRYARFLAEQGFAVLTYDYRGIGLSRPGRIQGAGIRWRDWGELDFDAAIAWAQRRRPDGMLAVVGHSIGGFLPGFAPGAARIDRLLTVGAQYAYWRDYAADRRLRLMLKWHVAMPVLTALLGYFPGRRLGWLEDLPAGVAHEWSFRREKMEVSYPQHERPLILDRFAAVRAQILAVGMADDEFGTPRAILRGLSYYRNSERQRVSLAPADLGFADVGHFGLFHARHRDGFWRQSCAWLRDGLSPWPPDAVLLPEGGTWKQRISYA</sequence>
<evidence type="ECO:0000313" key="3">
    <source>
        <dbReference type="Proteomes" id="UP000007058"/>
    </source>
</evidence>
<protein>
    <submittedName>
        <fullName evidence="2">Predicted alpha/beta hydrolase</fullName>
    </submittedName>
</protein>
<feature type="domain" description="Serine aminopeptidase S33" evidence="1">
    <location>
        <begin position="31"/>
        <end position="117"/>
    </location>
</feature>
<organism evidence="2 3">
    <name type="scientific">Paramagnetospirillum magneticum (strain ATCC 700264 / AMB-1)</name>
    <name type="common">Magnetospirillum magneticum</name>
    <dbReference type="NCBI Taxonomy" id="342108"/>
    <lineage>
        <taxon>Bacteria</taxon>
        <taxon>Pseudomonadati</taxon>
        <taxon>Pseudomonadota</taxon>
        <taxon>Alphaproteobacteria</taxon>
        <taxon>Rhodospirillales</taxon>
        <taxon>Magnetospirillaceae</taxon>
        <taxon>Paramagnetospirillum</taxon>
    </lineage>
</organism>
<gene>
    <name evidence="2" type="ordered locus">amb4148</name>
</gene>
<dbReference type="Gene3D" id="3.40.50.1820">
    <property type="entry name" value="alpha/beta hydrolase"/>
    <property type="match status" value="1"/>
</dbReference>
<dbReference type="SUPFAM" id="SSF53474">
    <property type="entry name" value="alpha/beta-Hydrolases"/>
    <property type="match status" value="1"/>
</dbReference>
<dbReference type="OrthoDB" id="9785076at2"/>
<name>Q2VZM3_PARM1</name>
<dbReference type="KEGG" id="mag:amb4148"/>
<accession>Q2VZM3</accession>
<dbReference type="InterPro" id="IPR022742">
    <property type="entry name" value="Hydrolase_4"/>
</dbReference>
<dbReference type="InterPro" id="IPR017208">
    <property type="entry name" value="UCP037442_abhydr"/>
</dbReference>
<reference evidence="2 3" key="1">
    <citation type="journal article" date="2005" name="DNA Res.">
        <title>Complete genome sequence of the facultative anaerobic magnetotactic bacterium Magnetospirillum sp. strain AMB-1.</title>
        <authorList>
            <person name="Matsunaga T."/>
            <person name="Okamura Y."/>
            <person name="Fukuda Y."/>
            <person name="Wahyudi A.T."/>
            <person name="Murase Y."/>
            <person name="Takeyama H."/>
        </authorList>
    </citation>
    <scope>NUCLEOTIDE SEQUENCE [LARGE SCALE GENOMIC DNA]</scope>
    <source>
        <strain evidence="3">ATCC 700264 / AMB-1</strain>
    </source>
</reference>
<keyword evidence="2" id="KW-0378">Hydrolase</keyword>
<evidence type="ECO:0000259" key="1">
    <source>
        <dbReference type="Pfam" id="PF12146"/>
    </source>
</evidence>
<dbReference type="Pfam" id="PF12146">
    <property type="entry name" value="Hydrolase_4"/>
    <property type="match status" value="1"/>
</dbReference>
<dbReference type="GO" id="GO:0016787">
    <property type="term" value="F:hydrolase activity"/>
    <property type="evidence" value="ECO:0007669"/>
    <property type="project" value="UniProtKB-KW"/>
</dbReference>